<evidence type="ECO:0000313" key="2">
    <source>
        <dbReference type="EnsemblPlants" id="OB05G22220.1"/>
    </source>
</evidence>
<evidence type="ECO:0000256" key="1">
    <source>
        <dbReference type="SAM" id="Phobius"/>
    </source>
</evidence>
<keyword evidence="1" id="KW-0472">Membrane</keyword>
<feature type="transmembrane region" description="Helical" evidence="1">
    <location>
        <begin position="57"/>
        <end position="76"/>
    </location>
</feature>
<organism evidence="2">
    <name type="scientific">Oryza brachyantha</name>
    <name type="common">malo sina</name>
    <dbReference type="NCBI Taxonomy" id="4533"/>
    <lineage>
        <taxon>Eukaryota</taxon>
        <taxon>Viridiplantae</taxon>
        <taxon>Streptophyta</taxon>
        <taxon>Embryophyta</taxon>
        <taxon>Tracheophyta</taxon>
        <taxon>Spermatophyta</taxon>
        <taxon>Magnoliopsida</taxon>
        <taxon>Liliopsida</taxon>
        <taxon>Poales</taxon>
        <taxon>Poaceae</taxon>
        <taxon>BOP clade</taxon>
        <taxon>Oryzoideae</taxon>
        <taxon>Oryzeae</taxon>
        <taxon>Oryzinae</taxon>
        <taxon>Oryza</taxon>
    </lineage>
</organism>
<dbReference type="AlphaFoldDB" id="J3M6J8"/>
<proteinExistence type="predicted"/>
<evidence type="ECO:0000313" key="3">
    <source>
        <dbReference type="Proteomes" id="UP000006038"/>
    </source>
</evidence>
<protein>
    <submittedName>
        <fullName evidence="2">Uncharacterized protein</fullName>
    </submittedName>
</protein>
<name>J3M6J8_ORYBR</name>
<keyword evidence="1" id="KW-0812">Transmembrane</keyword>
<dbReference type="EnsemblPlants" id="OB05G22220.1">
    <property type="protein sequence ID" value="OB05G22220.1"/>
    <property type="gene ID" value="OB05G22220"/>
</dbReference>
<keyword evidence="1" id="KW-1133">Transmembrane helix</keyword>
<accession>J3M6J8</accession>
<dbReference type="Gramene" id="OB05G22220.1">
    <property type="protein sequence ID" value="OB05G22220.1"/>
    <property type="gene ID" value="OB05G22220"/>
</dbReference>
<sequence length="103" mass="11757">TQRKGRQLLRLQALNLDVTCSLCVPIGHFNSLSRLAPSIHCAPPPLPTLHQLQCREYLRVGFLFCVLCCAVLWAIGKYRGKNELDDYPNEQLQRHMMLLLLQG</sequence>
<keyword evidence="3" id="KW-1185">Reference proteome</keyword>
<reference evidence="2" key="2">
    <citation type="submission" date="2013-04" db="UniProtKB">
        <authorList>
            <consortium name="EnsemblPlants"/>
        </authorList>
    </citation>
    <scope>IDENTIFICATION</scope>
</reference>
<reference evidence="2" key="1">
    <citation type="journal article" date="2013" name="Nat. Commun.">
        <title>Whole-genome sequencing of Oryza brachyantha reveals mechanisms underlying Oryza genome evolution.</title>
        <authorList>
            <person name="Chen J."/>
            <person name="Huang Q."/>
            <person name="Gao D."/>
            <person name="Wang J."/>
            <person name="Lang Y."/>
            <person name="Liu T."/>
            <person name="Li B."/>
            <person name="Bai Z."/>
            <person name="Luis Goicoechea J."/>
            <person name="Liang C."/>
            <person name="Chen C."/>
            <person name="Zhang W."/>
            <person name="Sun S."/>
            <person name="Liao Y."/>
            <person name="Zhang X."/>
            <person name="Yang L."/>
            <person name="Song C."/>
            <person name="Wang M."/>
            <person name="Shi J."/>
            <person name="Liu G."/>
            <person name="Liu J."/>
            <person name="Zhou H."/>
            <person name="Zhou W."/>
            <person name="Yu Q."/>
            <person name="An N."/>
            <person name="Chen Y."/>
            <person name="Cai Q."/>
            <person name="Wang B."/>
            <person name="Liu B."/>
            <person name="Min J."/>
            <person name="Huang Y."/>
            <person name="Wu H."/>
            <person name="Li Z."/>
            <person name="Zhang Y."/>
            <person name="Yin Y."/>
            <person name="Song W."/>
            <person name="Jiang J."/>
            <person name="Jackson S.A."/>
            <person name="Wing R.A."/>
            <person name="Wang J."/>
            <person name="Chen M."/>
        </authorList>
    </citation>
    <scope>NUCLEOTIDE SEQUENCE [LARGE SCALE GENOMIC DNA]</scope>
    <source>
        <strain evidence="2">cv. IRGC 101232</strain>
    </source>
</reference>
<dbReference type="HOGENOM" id="CLU_2270667_0_0_1"/>
<dbReference type="Proteomes" id="UP000006038">
    <property type="component" value="Chromosome 5"/>
</dbReference>